<dbReference type="GO" id="GO:0055088">
    <property type="term" value="P:lipid homeostasis"/>
    <property type="evidence" value="ECO:0007669"/>
    <property type="project" value="InterPro"/>
</dbReference>
<accession>A0A2N5VWE4</accession>
<dbReference type="GO" id="GO:0016020">
    <property type="term" value="C:membrane"/>
    <property type="evidence" value="ECO:0007669"/>
    <property type="project" value="InterPro"/>
</dbReference>
<dbReference type="PANTHER" id="PTHR38409">
    <property type="entry name" value="MDM10-COMPLEMENTING PROTEIN 1"/>
    <property type="match status" value="1"/>
</dbReference>
<keyword evidence="1" id="KW-0812">Transmembrane</keyword>
<keyword evidence="3" id="KW-1185">Reference proteome</keyword>
<dbReference type="OrthoDB" id="10259513at2759"/>
<dbReference type="Gene3D" id="1.20.1300.10">
    <property type="entry name" value="Fumarate reductase/succinate dehydrogenase, transmembrane subunit"/>
    <property type="match status" value="1"/>
</dbReference>
<feature type="transmembrane region" description="Helical" evidence="1">
    <location>
        <begin position="72"/>
        <end position="90"/>
    </location>
</feature>
<keyword evidence="1" id="KW-0472">Membrane</keyword>
<dbReference type="PANTHER" id="PTHR38409:SF1">
    <property type="entry name" value="MITOCHONDRIAL ADAPTER PROTEIN MCP1"/>
    <property type="match status" value="1"/>
</dbReference>
<dbReference type="SUPFAM" id="SSF81343">
    <property type="entry name" value="Fumarate reductase respiratory complex transmembrane subunits"/>
    <property type="match status" value="1"/>
</dbReference>
<evidence type="ECO:0008006" key="4">
    <source>
        <dbReference type="Google" id="ProtNLM"/>
    </source>
</evidence>
<reference evidence="2 3" key="1">
    <citation type="submission" date="2017-11" db="EMBL/GenBank/DDBJ databases">
        <title>De novo assembly and phasing of dikaryotic genomes from two isolates of Puccinia coronata f. sp. avenae, the causal agent of oat crown rust.</title>
        <authorList>
            <person name="Miller M.E."/>
            <person name="Zhang Y."/>
            <person name="Omidvar V."/>
            <person name="Sperschneider J."/>
            <person name="Schwessinger B."/>
            <person name="Raley C."/>
            <person name="Palmer J.M."/>
            <person name="Garnica D."/>
            <person name="Upadhyaya N."/>
            <person name="Rathjen J."/>
            <person name="Taylor J.M."/>
            <person name="Park R.F."/>
            <person name="Dodds P.N."/>
            <person name="Hirsch C.D."/>
            <person name="Kianian S.F."/>
            <person name="Figueroa M."/>
        </authorList>
    </citation>
    <scope>NUCLEOTIDE SEQUENCE [LARGE SCALE GENOMIC DNA]</scope>
    <source>
        <strain evidence="2">12NC29</strain>
    </source>
</reference>
<organism evidence="2 3">
    <name type="scientific">Puccinia coronata f. sp. avenae</name>
    <dbReference type="NCBI Taxonomy" id="200324"/>
    <lineage>
        <taxon>Eukaryota</taxon>
        <taxon>Fungi</taxon>
        <taxon>Dikarya</taxon>
        <taxon>Basidiomycota</taxon>
        <taxon>Pucciniomycotina</taxon>
        <taxon>Pucciniomycetes</taxon>
        <taxon>Pucciniales</taxon>
        <taxon>Pucciniaceae</taxon>
        <taxon>Puccinia</taxon>
    </lineage>
</organism>
<evidence type="ECO:0000256" key="1">
    <source>
        <dbReference type="SAM" id="Phobius"/>
    </source>
</evidence>
<dbReference type="InterPro" id="IPR034804">
    <property type="entry name" value="SQR/QFR_C/D"/>
</dbReference>
<dbReference type="Proteomes" id="UP000235388">
    <property type="component" value="Unassembled WGS sequence"/>
</dbReference>
<proteinExistence type="predicted"/>
<feature type="transmembrane region" description="Helical" evidence="1">
    <location>
        <begin position="21"/>
        <end position="40"/>
    </location>
</feature>
<dbReference type="InterPro" id="IPR039960">
    <property type="entry name" value="MCP1"/>
</dbReference>
<evidence type="ECO:0000313" key="3">
    <source>
        <dbReference type="Proteomes" id="UP000235388"/>
    </source>
</evidence>
<sequence length="263" mass="28947">MEAKKMTLDRILELAQDLSGLAFSSFMVVHLASPIGAAILGGSGGRSSESVASSIQLAGRVVYQDGRFREALFVWIPLGTHLVVALLRRVTRINRQRKIRAQLELRAQAAEDLPPSGRRTRATTQSTAQWLMSYLPSTSHAIAGYVAIPFLINHIVNHRLSASPSLRSFQFVSFNLQQYPLLASIQYAGLLSASLYHALVGLDQVFSRLLPSSTKPPGRKSIASSQRSVSVRLGWLGIIGTVGFGIRKLAREPVPLWMARRYR</sequence>
<comment type="caution">
    <text evidence="2">The sequence shown here is derived from an EMBL/GenBank/DDBJ whole genome shotgun (WGS) entry which is preliminary data.</text>
</comment>
<dbReference type="AlphaFoldDB" id="A0A2N5VWE4"/>
<gene>
    <name evidence="2" type="ORF">PCANC_05198</name>
</gene>
<dbReference type="EMBL" id="PGCJ01000048">
    <property type="protein sequence ID" value="PLW54304.1"/>
    <property type="molecule type" value="Genomic_DNA"/>
</dbReference>
<protein>
    <recommendedName>
        <fullName evidence="4">Mitochondrial adapter protein MCP1 transmembrane domain-containing protein</fullName>
    </recommendedName>
</protein>
<evidence type="ECO:0000313" key="2">
    <source>
        <dbReference type="EMBL" id="PLW54304.1"/>
    </source>
</evidence>
<keyword evidence="1" id="KW-1133">Transmembrane helix</keyword>
<name>A0A2N5VWE4_9BASI</name>